<dbReference type="RefSeq" id="WP_166844688.1">
    <property type="nucleotide sequence ID" value="NZ_JAAQPJ010000020.1"/>
</dbReference>
<dbReference type="PROSITE" id="PS50968">
    <property type="entry name" value="BIOTINYL_LIPOYL"/>
    <property type="match status" value="1"/>
</dbReference>
<evidence type="ECO:0000313" key="7">
    <source>
        <dbReference type="Proteomes" id="UP000528457"/>
    </source>
</evidence>
<dbReference type="Pfam" id="PF01597">
    <property type="entry name" value="GCV_H"/>
    <property type="match status" value="1"/>
</dbReference>
<comment type="caution">
    <text evidence="6">The sequence shown here is derived from an EMBL/GenBank/DDBJ whole genome shotgun (WGS) entry which is preliminary data.</text>
</comment>
<protein>
    <recommendedName>
        <fullName evidence="3">Glycine cleavage system H protein</fullName>
    </recommendedName>
</protein>
<feature type="modified residue" description="N6-lipoyllysine" evidence="3 4">
    <location>
        <position position="60"/>
    </location>
</feature>
<evidence type="ECO:0000256" key="3">
    <source>
        <dbReference type="HAMAP-Rule" id="MF_00272"/>
    </source>
</evidence>
<dbReference type="SUPFAM" id="SSF51230">
    <property type="entry name" value="Single hybrid motif"/>
    <property type="match status" value="1"/>
</dbReference>
<comment type="similarity">
    <text evidence="1 3">Belongs to the GcvH family.</text>
</comment>
<dbReference type="HAMAP" id="MF_00272">
    <property type="entry name" value="GcvH"/>
    <property type="match status" value="1"/>
</dbReference>
<sequence length="123" mass="13467">MSDLKFTKDHEWLLISGSQATVGITEFAQEQLGDVVFVELPEVGSEYSQGDEVAVIESVKAAGEIVAPLAGKVVEVNEELADNPELVNESPLQDGWFVKMELNDGVDLSELMSESEYQEFTAE</sequence>
<name>A0A7X0JUS7_9GAMM</name>
<dbReference type="InterPro" id="IPR033753">
    <property type="entry name" value="GCV_H/Fam206"/>
</dbReference>
<dbReference type="GO" id="GO:0005960">
    <property type="term" value="C:glycine cleavage complex"/>
    <property type="evidence" value="ECO:0007669"/>
    <property type="project" value="InterPro"/>
</dbReference>
<proteinExistence type="inferred from homology"/>
<reference evidence="6 7" key="1">
    <citation type="submission" date="2020-08" db="EMBL/GenBank/DDBJ databases">
        <title>Genomic Encyclopedia of Type Strains, Phase IV (KMG-IV): sequencing the most valuable type-strain genomes for metagenomic binning, comparative biology and taxonomic classification.</title>
        <authorList>
            <person name="Goeker M."/>
        </authorList>
    </citation>
    <scope>NUCLEOTIDE SEQUENCE [LARGE SCALE GENOMIC DNA]</scope>
    <source>
        <strain evidence="6 7">DSM 22368</strain>
    </source>
</reference>
<dbReference type="InParanoid" id="A0A7X0JUS7"/>
<gene>
    <name evidence="3" type="primary">gcvH</name>
    <name evidence="6" type="ORF">HNR48_001991</name>
</gene>
<dbReference type="Proteomes" id="UP000528457">
    <property type="component" value="Unassembled WGS sequence"/>
</dbReference>
<organism evidence="6 7">
    <name type="scientific">Pseudoteredinibacter isoporae</name>
    <dbReference type="NCBI Taxonomy" id="570281"/>
    <lineage>
        <taxon>Bacteria</taxon>
        <taxon>Pseudomonadati</taxon>
        <taxon>Pseudomonadota</taxon>
        <taxon>Gammaproteobacteria</taxon>
        <taxon>Cellvibrionales</taxon>
        <taxon>Cellvibrionaceae</taxon>
        <taxon>Pseudoteredinibacter</taxon>
    </lineage>
</organism>
<evidence type="ECO:0000256" key="2">
    <source>
        <dbReference type="ARBA" id="ARBA00022823"/>
    </source>
</evidence>
<accession>A0A7X0JUS7</accession>
<evidence type="ECO:0000256" key="1">
    <source>
        <dbReference type="ARBA" id="ARBA00009249"/>
    </source>
</evidence>
<dbReference type="GO" id="GO:0009249">
    <property type="term" value="P:protein lipoylation"/>
    <property type="evidence" value="ECO:0007669"/>
    <property type="project" value="TreeGrafter"/>
</dbReference>
<dbReference type="AlphaFoldDB" id="A0A7X0JUS7"/>
<dbReference type="CDD" id="cd06848">
    <property type="entry name" value="GCS_H"/>
    <property type="match status" value="1"/>
</dbReference>
<dbReference type="InterPro" id="IPR002930">
    <property type="entry name" value="GCV_H"/>
</dbReference>
<comment type="cofactor">
    <cofactor evidence="3">
        <name>(R)-lipoate</name>
        <dbReference type="ChEBI" id="CHEBI:83088"/>
    </cofactor>
    <text evidence="3">Binds 1 lipoyl cofactor covalently.</text>
</comment>
<evidence type="ECO:0000259" key="5">
    <source>
        <dbReference type="PROSITE" id="PS50968"/>
    </source>
</evidence>
<dbReference type="Gene3D" id="2.40.50.100">
    <property type="match status" value="1"/>
</dbReference>
<dbReference type="NCBIfam" id="NF002270">
    <property type="entry name" value="PRK01202.1"/>
    <property type="match status" value="1"/>
</dbReference>
<dbReference type="PANTHER" id="PTHR11715:SF3">
    <property type="entry name" value="GLYCINE CLEAVAGE SYSTEM H PROTEIN-RELATED"/>
    <property type="match status" value="1"/>
</dbReference>
<keyword evidence="7" id="KW-1185">Reference proteome</keyword>
<dbReference type="GO" id="GO:0019464">
    <property type="term" value="P:glycine decarboxylation via glycine cleavage system"/>
    <property type="evidence" value="ECO:0007669"/>
    <property type="project" value="UniProtKB-UniRule"/>
</dbReference>
<dbReference type="InterPro" id="IPR000089">
    <property type="entry name" value="Biotin_lipoyl"/>
</dbReference>
<dbReference type="NCBIfam" id="TIGR00527">
    <property type="entry name" value="gcvH"/>
    <property type="match status" value="1"/>
</dbReference>
<dbReference type="EMBL" id="JACHHT010000002">
    <property type="protein sequence ID" value="MBB6521706.1"/>
    <property type="molecule type" value="Genomic_DNA"/>
</dbReference>
<feature type="domain" description="Lipoyl-binding" evidence="5">
    <location>
        <begin position="19"/>
        <end position="101"/>
    </location>
</feature>
<dbReference type="InterPro" id="IPR017453">
    <property type="entry name" value="GCV_H_sub"/>
</dbReference>
<evidence type="ECO:0000313" key="6">
    <source>
        <dbReference type="EMBL" id="MBB6521706.1"/>
    </source>
</evidence>
<dbReference type="PANTHER" id="PTHR11715">
    <property type="entry name" value="GLYCINE CLEAVAGE SYSTEM H PROTEIN"/>
    <property type="match status" value="1"/>
</dbReference>
<keyword evidence="2 3" id="KW-0450">Lipoyl</keyword>
<evidence type="ECO:0000256" key="4">
    <source>
        <dbReference type="PIRSR" id="PIRSR617453-50"/>
    </source>
</evidence>
<comment type="function">
    <text evidence="3">The glycine cleavage system catalyzes the degradation of glycine. The H protein shuttles the methylamine group of glycine from the P protein to the T protein.</text>
</comment>
<comment type="subunit">
    <text evidence="3">The glycine cleavage system is composed of four proteins: P, T, L and H.</text>
</comment>
<dbReference type="GO" id="GO:0005829">
    <property type="term" value="C:cytosol"/>
    <property type="evidence" value="ECO:0007669"/>
    <property type="project" value="TreeGrafter"/>
</dbReference>
<dbReference type="InterPro" id="IPR011053">
    <property type="entry name" value="Single_hybrid_motif"/>
</dbReference>